<sequence>MYSQETLCYMGLDKDGQLIMMTDWHHLVLSPNESTLRQHQAKIFAKMNRWAQQYP</sequence>
<keyword evidence="2" id="KW-1185">Reference proteome</keyword>
<proteinExistence type="predicted"/>
<organism evidence="1 2">
    <name type="scientific">Kingella bonacorsii</name>
    <dbReference type="NCBI Taxonomy" id="2796361"/>
    <lineage>
        <taxon>Bacteria</taxon>
        <taxon>Pseudomonadati</taxon>
        <taxon>Pseudomonadota</taxon>
        <taxon>Betaproteobacteria</taxon>
        <taxon>Neisseriales</taxon>
        <taxon>Neisseriaceae</taxon>
        <taxon>Kingella</taxon>
    </lineage>
</organism>
<reference evidence="1 2" key="1">
    <citation type="journal article" date="2021" name="Pathogens">
        <title>Isolation and Characterization of Kingella bonacorsii sp. nov., A Novel Kingella Species Detected in a Stable Periodontitis Subject.</title>
        <authorList>
            <person name="Antezack A."/>
            <person name="Boxberger M."/>
            <person name="Rolland C."/>
            <person name="Monnet-Corti V."/>
            <person name="La Scola B."/>
        </authorList>
    </citation>
    <scope>NUCLEOTIDE SEQUENCE [LARGE SCALE GENOMIC DNA]</scope>
    <source>
        <strain evidence="1 2">Marseille-Q4569</strain>
    </source>
</reference>
<comment type="caution">
    <text evidence="1">The sequence shown here is derived from an EMBL/GenBank/DDBJ whole genome shotgun (WGS) entry which is preliminary data.</text>
</comment>
<gene>
    <name evidence="1" type="ORF">JDW22_08070</name>
</gene>
<name>A0ABS1BTB2_9NEIS</name>
<evidence type="ECO:0000313" key="2">
    <source>
        <dbReference type="Proteomes" id="UP000614058"/>
    </source>
</evidence>
<evidence type="ECO:0000313" key="1">
    <source>
        <dbReference type="EMBL" id="MBK0396530.1"/>
    </source>
</evidence>
<protein>
    <submittedName>
        <fullName evidence="1">Uncharacterized protein</fullName>
    </submittedName>
</protein>
<dbReference type="EMBL" id="JAEHNZ010000002">
    <property type="protein sequence ID" value="MBK0396530.1"/>
    <property type="molecule type" value="Genomic_DNA"/>
</dbReference>
<dbReference type="RefSeq" id="WP_200522595.1">
    <property type="nucleotide sequence ID" value="NZ_JAEHNZ010000002.1"/>
</dbReference>
<accession>A0ABS1BTB2</accession>
<dbReference type="Proteomes" id="UP000614058">
    <property type="component" value="Unassembled WGS sequence"/>
</dbReference>